<sequence>MTARPETDSSVLPEGLLYVDGVLRRGEHGRSYDNIGPWTSKPVGIGANASQRDVEEVIAAARRAFEGLTQTPCKFDISALCPAHSTGVQQGVNVDGLESIGL</sequence>
<evidence type="ECO:0000313" key="3">
    <source>
        <dbReference type="Proteomes" id="UP000551327"/>
    </source>
</evidence>
<evidence type="ECO:0000256" key="1">
    <source>
        <dbReference type="ARBA" id="ARBA00023002"/>
    </source>
</evidence>
<dbReference type="SUPFAM" id="SSF53720">
    <property type="entry name" value="ALDH-like"/>
    <property type="match status" value="1"/>
</dbReference>
<gene>
    <name evidence="2" type="ORF">H7F53_01925</name>
</gene>
<proteinExistence type="predicted"/>
<keyword evidence="3" id="KW-1185">Reference proteome</keyword>
<dbReference type="GO" id="GO:0016491">
    <property type="term" value="F:oxidoreductase activity"/>
    <property type="evidence" value="ECO:0007669"/>
    <property type="project" value="UniProtKB-KW"/>
</dbReference>
<dbReference type="AlphaFoldDB" id="A0A7X1KNP1"/>
<organism evidence="2 3">
    <name type="scientific">Novosphingobium piscinae</name>
    <dbReference type="NCBI Taxonomy" id="1507448"/>
    <lineage>
        <taxon>Bacteria</taxon>
        <taxon>Pseudomonadati</taxon>
        <taxon>Pseudomonadota</taxon>
        <taxon>Alphaproteobacteria</taxon>
        <taxon>Sphingomonadales</taxon>
        <taxon>Sphingomonadaceae</taxon>
        <taxon>Novosphingobium</taxon>
    </lineage>
</organism>
<dbReference type="RefSeq" id="WP_185677760.1">
    <property type="nucleotide sequence ID" value="NZ_JACLAX010000001.1"/>
</dbReference>
<comment type="caution">
    <text evidence="2">The sequence shown here is derived from an EMBL/GenBank/DDBJ whole genome shotgun (WGS) entry which is preliminary data.</text>
</comment>
<dbReference type="Gene3D" id="3.40.605.10">
    <property type="entry name" value="Aldehyde Dehydrogenase, Chain A, domain 1"/>
    <property type="match status" value="1"/>
</dbReference>
<dbReference type="EMBL" id="JACLAX010000001">
    <property type="protein sequence ID" value="MBC2667901.1"/>
    <property type="molecule type" value="Genomic_DNA"/>
</dbReference>
<reference evidence="2 3" key="1">
    <citation type="submission" date="2020-08" db="EMBL/GenBank/DDBJ databases">
        <title>The genome sequence of type strain Novosphingobium piscinae KCTC 42194.</title>
        <authorList>
            <person name="Liu Y."/>
        </authorList>
    </citation>
    <scope>NUCLEOTIDE SEQUENCE [LARGE SCALE GENOMIC DNA]</scope>
    <source>
        <strain evidence="2 3">KCTC 42194</strain>
    </source>
</reference>
<dbReference type="InterPro" id="IPR016162">
    <property type="entry name" value="Ald_DH_N"/>
</dbReference>
<keyword evidence="1" id="KW-0560">Oxidoreductase</keyword>
<dbReference type="InterPro" id="IPR016161">
    <property type="entry name" value="Ald_DH/histidinol_DH"/>
</dbReference>
<protein>
    <recommendedName>
        <fullName evidence="4">Aldehyde dehydrogenase family protein</fullName>
    </recommendedName>
</protein>
<dbReference type="Proteomes" id="UP000551327">
    <property type="component" value="Unassembled WGS sequence"/>
</dbReference>
<accession>A0A7X1KNP1</accession>
<name>A0A7X1KNP1_9SPHN</name>
<evidence type="ECO:0008006" key="4">
    <source>
        <dbReference type="Google" id="ProtNLM"/>
    </source>
</evidence>
<evidence type="ECO:0000313" key="2">
    <source>
        <dbReference type="EMBL" id="MBC2667901.1"/>
    </source>
</evidence>